<keyword evidence="3" id="KW-0245">EGF-like domain</keyword>
<dbReference type="InterPro" id="IPR009011">
    <property type="entry name" value="Man6P_isomerase_rcpt-bd_dom_sf"/>
</dbReference>
<dbReference type="SUPFAM" id="SSF50911">
    <property type="entry name" value="Mannose 6-phosphate receptor domain"/>
    <property type="match status" value="1"/>
</dbReference>
<dbReference type="PROSITE" id="PS00022">
    <property type="entry name" value="EGF_1"/>
    <property type="match status" value="1"/>
</dbReference>
<dbReference type="InterPro" id="IPR000742">
    <property type="entry name" value="EGF"/>
</dbReference>
<name>X6NEJ6_RETFI</name>
<dbReference type="EMBL" id="ASPP01008978">
    <property type="protein sequence ID" value="ETO24755.1"/>
    <property type="molecule type" value="Genomic_DNA"/>
</dbReference>
<keyword evidence="2 3" id="KW-1015">Disulfide bond</keyword>
<evidence type="ECO:0000313" key="8">
    <source>
        <dbReference type="EMBL" id="ETO24755.1"/>
    </source>
</evidence>
<dbReference type="PROSITE" id="PS50026">
    <property type="entry name" value="EGF_3"/>
    <property type="match status" value="1"/>
</dbReference>
<dbReference type="Gene3D" id="2.10.25.10">
    <property type="entry name" value="Laminin"/>
    <property type="match status" value="1"/>
</dbReference>
<dbReference type="Gene3D" id="2.70.130.10">
    <property type="entry name" value="Mannose-6-phosphate receptor binding domain"/>
    <property type="match status" value="1"/>
</dbReference>
<dbReference type="OMA" id="DWCETSI"/>
<keyword evidence="5" id="KW-0472">Membrane</keyword>
<evidence type="ECO:0000313" key="9">
    <source>
        <dbReference type="Proteomes" id="UP000023152"/>
    </source>
</evidence>
<keyword evidence="9" id="KW-1185">Reference proteome</keyword>
<accession>X6NEJ6</accession>
<evidence type="ECO:0000256" key="1">
    <source>
        <dbReference type="ARBA" id="ARBA00022729"/>
    </source>
</evidence>
<feature type="transmembrane region" description="Helical" evidence="5">
    <location>
        <begin position="326"/>
        <end position="347"/>
    </location>
</feature>
<comment type="caution">
    <text evidence="3">Lacks conserved residue(s) required for the propagation of feature annotation.</text>
</comment>
<feature type="domain" description="MRH" evidence="7">
    <location>
        <begin position="90"/>
        <end position="261"/>
    </location>
</feature>
<evidence type="ECO:0000256" key="3">
    <source>
        <dbReference type="PROSITE-ProRule" id="PRU00076"/>
    </source>
</evidence>
<keyword evidence="5" id="KW-1133">Transmembrane helix</keyword>
<keyword evidence="5" id="KW-0812">Transmembrane</keyword>
<feature type="disulfide bond" evidence="3">
    <location>
        <begin position="292"/>
        <end position="301"/>
    </location>
</feature>
<protein>
    <submittedName>
        <fullName evidence="8">Uncharacterized protein</fullName>
    </submittedName>
</protein>
<sequence>MTIKSIYGCPTQCGIYGHSLCGGNGLCSYDWQNTKAGCFCYWNRGGAACEEEVGTKAYKALTSNRIPDAYMHTFISNVTWNNLEGETQVTNVNVTYDLSPFHLTDTAYTVKGNDTVFSYVWNFLGNVPSDLSKDCGEALGPCTSNCDSSFSEKNGDTLGAAFQINSDNNNCNLLARGNSYKWALYDSQDPARGVSFTYLDGGYCASENTNREFTINFVCPSSAKKYPSPEKTLSLTSYVEESDAHLCHYSLTWETAAACPYQCVGDGSQYTVCNGRGICAADPIAGSVRCLCDANFEGDWCETSIQPSTTTTAAASHSDSHVGLQVAISIVTILVIVFIAVSLYLYIRNRSLEKFRGQLLDEDADDITSPPLHTEPKVPDDMSDSDSEADKEKAENDDEEEKKFKNKKSKKSSDATSAETAELVTIEPPKETADNKFDIKLEGPPTG</sequence>
<evidence type="ECO:0000256" key="4">
    <source>
        <dbReference type="SAM" id="MobiDB-lite"/>
    </source>
</evidence>
<gene>
    <name evidence="8" type="ORF">RFI_12404</name>
</gene>
<evidence type="ECO:0000259" key="6">
    <source>
        <dbReference type="PROSITE" id="PS50026"/>
    </source>
</evidence>
<proteinExistence type="predicted"/>
<feature type="compositionally biased region" description="Basic and acidic residues" evidence="4">
    <location>
        <begin position="428"/>
        <end position="441"/>
    </location>
</feature>
<keyword evidence="1" id="KW-0732">Signal</keyword>
<organism evidence="8 9">
    <name type="scientific">Reticulomyxa filosa</name>
    <dbReference type="NCBI Taxonomy" id="46433"/>
    <lineage>
        <taxon>Eukaryota</taxon>
        <taxon>Sar</taxon>
        <taxon>Rhizaria</taxon>
        <taxon>Retaria</taxon>
        <taxon>Foraminifera</taxon>
        <taxon>Monothalamids</taxon>
        <taxon>Reticulomyxidae</taxon>
        <taxon>Reticulomyxa</taxon>
    </lineage>
</organism>
<evidence type="ECO:0000259" key="7">
    <source>
        <dbReference type="PROSITE" id="PS51914"/>
    </source>
</evidence>
<dbReference type="PROSITE" id="PS51914">
    <property type="entry name" value="MRH"/>
    <property type="match status" value="1"/>
</dbReference>
<evidence type="ECO:0000256" key="5">
    <source>
        <dbReference type="SAM" id="Phobius"/>
    </source>
</evidence>
<evidence type="ECO:0000256" key="2">
    <source>
        <dbReference type="ARBA" id="ARBA00023157"/>
    </source>
</evidence>
<comment type="caution">
    <text evidence="8">The sequence shown here is derived from an EMBL/GenBank/DDBJ whole genome shotgun (WGS) entry which is preliminary data.</text>
</comment>
<feature type="region of interest" description="Disordered" evidence="4">
    <location>
        <begin position="363"/>
        <end position="447"/>
    </location>
</feature>
<dbReference type="InterPro" id="IPR044865">
    <property type="entry name" value="MRH_dom"/>
</dbReference>
<feature type="domain" description="EGF-like" evidence="6">
    <location>
        <begin position="264"/>
        <end position="302"/>
    </location>
</feature>
<feature type="disulfide bond" evidence="3">
    <location>
        <begin position="273"/>
        <end position="290"/>
    </location>
</feature>
<dbReference type="AlphaFoldDB" id="X6NEJ6"/>
<reference evidence="8 9" key="1">
    <citation type="journal article" date="2013" name="Curr. Biol.">
        <title>The Genome of the Foraminiferan Reticulomyxa filosa.</title>
        <authorList>
            <person name="Glockner G."/>
            <person name="Hulsmann N."/>
            <person name="Schleicher M."/>
            <person name="Noegel A.A."/>
            <person name="Eichinger L."/>
            <person name="Gallinger C."/>
            <person name="Pawlowski J."/>
            <person name="Sierra R."/>
            <person name="Euteneuer U."/>
            <person name="Pillet L."/>
            <person name="Moustafa A."/>
            <person name="Platzer M."/>
            <person name="Groth M."/>
            <person name="Szafranski K."/>
            <person name="Schliwa M."/>
        </authorList>
    </citation>
    <scope>NUCLEOTIDE SEQUENCE [LARGE SCALE GENOMIC DNA]</scope>
</reference>
<dbReference type="Proteomes" id="UP000023152">
    <property type="component" value="Unassembled WGS sequence"/>
</dbReference>